<gene>
    <name evidence="2" type="primary">cpaB</name>
    <name evidence="2" type="ORF">FVF75_01945</name>
</gene>
<proteinExistence type="predicted"/>
<feature type="domain" description="SAF" evidence="1">
    <location>
        <begin position="48"/>
        <end position="116"/>
    </location>
</feature>
<dbReference type="AlphaFoldDB" id="A0A5D0RN10"/>
<dbReference type="EMBL" id="VSIY01000003">
    <property type="protein sequence ID" value="TYB82970.1"/>
    <property type="molecule type" value="Genomic_DNA"/>
</dbReference>
<evidence type="ECO:0000313" key="3">
    <source>
        <dbReference type="Proteomes" id="UP000322080"/>
    </source>
</evidence>
<dbReference type="NCBIfam" id="TIGR03177">
    <property type="entry name" value="pilus_cpaB"/>
    <property type="match status" value="1"/>
</dbReference>
<name>A0A5D0RN10_9RHOB</name>
<organism evidence="2 3">
    <name type="scientific">Maritimibacter fusiformis</name>
    <dbReference type="NCBI Taxonomy" id="2603819"/>
    <lineage>
        <taxon>Bacteria</taxon>
        <taxon>Pseudomonadati</taxon>
        <taxon>Pseudomonadota</taxon>
        <taxon>Alphaproteobacteria</taxon>
        <taxon>Rhodobacterales</taxon>
        <taxon>Roseobacteraceae</taxon>
        <taxon>Maritimibacter</taxon>
    </lineage>
</organism>
<accession>A0A5D0RN10</accession>
<dbReference type="Pfam" id="PF16976">
    <property type="entry name" value="RcpC"/>
    <property type="match status" value="1"/>
</dbReference>
<dbReference type="RefSeq" id="WP_148376060.1">
    <property type="nucleotide sequence ID" value="NZ_VSIY01000003.1"/>
</dbReference>
<dbReference type="CDD" id="cd11614">
    <property type="entry name" value="SAF_CpaB_FlgA_like"/>
    <property type="match status" value="1"/>
</dbReference>
<keyword evidence="3" id="KW-1185">Reference proteome</keyword>
<evidence type="ECO:0000259" key="1">
    <source>
        <dbReference type="SMART" id="SM00858"/>
    </source>
</evidence>
<protein>
    <submittedName>
        <fullName evidence="2">Flp pilus assembly protein CpaB</fullName>
    </submittedName>
</protein>
<dbReference type="InterPro" id="IPR013974">
    <property type="entry name" value="SAF"/>
</dbReference>
<comment type="caution">
    <text evidence="2">The sequence shown here is derived from an EMBL/GenBank/DDBJ whole genome shotgun (WGS) entry which is preliminary data.</text>
</comment>
<reference evidence="2 3" key="1">
    <citation type="submission" date="2019-08" db="EMBL/GenBank/DDBJ databases">
        <title>Identification of a novel species of the genus Boseongicola.</title>
        <authorList>
            <person name="Zhang X.-Q."/>
        </authorList>
    </citation>
    <scope>NUCLEOTIDE SEQUENCE [LARGE SCALE GENOMIC DNA]</scope>
    <source>
        <strain evidence="2 3">HY14</strain>
    </source>
</reference>
<dbReference type="SMART" id="SM00858">
    <property type="entry name" value="SAF"/>
    <property type="match status" value="1"/>
</dbReference>
<dbReference type="InterPro" id="IPR017592">
    <property type="entry name" value="Pilus_assmbl_Flp-typ_CpaB"/>
</dbReference>
<dbReference type="InterPro" id="IPR031571">
    <property type="entry name" value="RcpC_dom"/>
</dbReference>
<evidence type="ECO:0000313" key="2">
    <source>
        <dbReference type="EMBL" id="TYB82970.1"/>
    </source>
</evidence>
<dbReference type="Proteomes" id="UP000322080">
    <property type="component" value="Unassembled WGS sequence"/>
</dbReference>
<sequence>MRSVFALVLLIGVGLAGFAVYMARGYIGDYQAALEQERAARAEVIPTVEVYVADEPLTYGAVVSEDNIRMVKWPENAIPEGAFTSLDALFPAGEKRFRTVLRTMEKDEALLAVKLTEPGADAGVSARLATGMRAFAIKVDVTSGVSGFLAPGDHIDIYWSGRADTGREGRGQEITKLIESNVKIIAIDQMADIDRTSPTIARTITVEATPQQVAALAQAQATGRMSLSLVGHGDTTIASGVEVDQNILLGITEEAVTIERAPEICTIRTRKGAEIVETPIPCPTN</sequence>